<dbReference type="Proteomes" id="UP000594262">
    <property type="component" value="Unplaced"/>
</dbReference>
<feature type="domain" description="RPAP1 C-terminal" evidence="6">
    <location>
        <begin position="342"/>
        <end position="405"/>
    </location>
</feature>
<dbReference type="PANTHER" id="PTHR21483:SF18">
    <property type="entry name" value="RNA POLYMERASE II-ASSOCIATED PROTEIN 1"/>
    <property type="match status" value="1"/>
</dbReference>
<feature type="region of interest" description="Disordered" evidence="5">
    <location>
        <begin position="158"/>
        <end position="179"/>
    </location>
</feature>
<dbReference type="InterPro" id="IPR013930">
    <property type="entry name" value="RPAP1_N"/>
</dbReference>
<dbReference type="GO" id="GO:0006366">
    <property type="term" value="P:transcription by RNA polymerase II"/>
    <property type="evidence" value="ECO:0007669"/>
    <property type="project" value="InterPro"/>
</dbReference>
<evidence type="ECO:0000256" key="3">
    <source>
        <dbReference type="ARBA" id="ARBA00023163"/>
    </source>
</evidence>
<dbReference type="InterPro" id="IPR016024">
    <property type="entry name" value="ARM-type_fold"/>
</dbReference>
<feature type="compositionally biased region" description="Polar residues" evidence="5">
    <location>
        <begin position="165"/>
        <end position="179"/>
    </location>
</feature>
<dbReference type="InterPro" id="IPR039913">
    <property type="entry name" value="RPAP1/Rba50"/>
</dbReference>
<feature type="domain" description="RPAP1/MINIYO-like TPR repeats" evidence="8">
    <location>
        <begin position="1025"/>
        <end position="1249"/>
    </location>
</feature>
<evidence type="ECO:0000259" key="7">
    <source>
        <dbReference type="Pfam" id="PF08621"/>
    </source>
</evidence>
<dbReference type="EnsemblMetazoa" id="CLYHEMT008656.1">
    <property type="protein sequence ID" value="CLYHEMP008656.1"/>
    <property type="gene ID" value="CLYHEMG008656"/>
</dbReference>
<name>A0A7M5WS42_9CNID</name>
<evidence type="ECO:0008006" key="11">
    <source>
        <dbReference type="Google" id="ProtNLM"/>
    </source>
</evidence>
<feature type="region of interest" description="Disordered" evidence="5">
    <location>
        <begin position="249"/>
        <end position="301"/>
    </location>
</feature>
<dbReference type="PANTHER" id="PTHR21483">
    <property type="entry name" value="RNA POLYMERASE II-ASSOCIATED PROTEIN 1"/>
    <property type="match status" value="1"/>
</dbReference>
<feature type="compositionally biased region" description="Basic and acidic residues" evidence="5">
    <location>
        <begin position="251"/>
        <end position="260"/>
    </location>
</feature>
<proteinExistence type="inferred from homology"/>
<feature type="domain" description="RPAP1 N-terminal" evidence="7">
    <location>
        <begin position="209"/>
        <end position="252"/>
    </location>
</feature>
<evidence type="ECO:0000256" key="1">
    <source>
        <dbReference type="ARBA" id="ARBA00004123"/>
    </source>
</evidence>
<dbReference type="InterPro" id="IPR057989">
    <property type="entry name" value="TPR_RPAP1/MINIYO-like"/>
</dbReference>
<protein>
    <recommendedName>
        <fullName evidence="11">RNA polymerase II-associated protein 1</fullName>
    </recommendedName>
</protein>
<evidence type="ECO:0000313" key="9">
    <source>
        <dbReference type="EnsemblMetazoa" id="CLYHEMP008656.1"/>
    </source>
</evidence>
<accession>A0A7M5WS42</accession>
<comment type="subcellular location">
    <subcellularLocation>
        <location evidence="1">Nucleus</location>
    </subcellularLocation>
</comment>
<dbReference type="InterPro" id="IPR013929">
    <property type="entry name" value="RPAP1_C"/>
</dbReference>
<evidence type="ECO:0000313" key="10">
    <source>
        <dbReference type="Proteomes" id="UP000594262"/>
    </source>
</evidence>
<dbReference type="OrthoDB" id="348201at2759"/>
<evidence type="ECO:0000256" key="5">
    <source>
        <dbReference type="SAM" id="MobiDB-lite"/>
    </source>
</evidence>
<dbReference type="Pfam" id="PF25766">
    <property type="entry name" value="TPR_RPAP1"/>
    <property type="match status" value="1"/>
</dbReference>
<comment type="similarity">
    <text evidence="2">Belongs to the RPAP1 family.</text>
</comment>
<organism evidence="9 10">
    <name type="scientific">Clytia hemisphaerica</name>
    <dbReference type="NCBI Taxonomy" id="252671"/>
    <lineage>
        <taxon>Eukaryota</taxon>
        <taxon>Metazoa</taxon>
        <taxon>Cnidaria</taxon>
        <taxon>Hydrozoa</taxon>
        <taxon>Hydroidolina</taxon>
        <taxon>Leptothecata</taxon>
        <taxon>Obeliida</taxon>
        <taxon>Clytiidae</taxon>
        <taxon>Clytia</taxon>
    </lineage>
</organism>
<evidence type="ECO:0000259" key="8">
    <source>
        <dbReference type="Pfam" id="PF25766"/>
    </source>
</evidence>
<sequence>SNNTTFKNISKMIKRPSALDDDEDLIRMQNEYIKSKQKPAASVVRLSSQQKDIVTLKDDTSEDQNVNANQKPQKRRDRLSDLTQAAERLDQKDQEQHFTSVLKRIVERPIADNVMLNLQQFKGGFPSVPIIKADKVNKSKTGKKKSLFAQQFNKLDKKKDLGQENIPNQPKDQTADSQNVTKDEELPLDSLDEAASLNIVSCGDSIKTGIDEENRSKLDSMSKEEILEEQEKLLSTLDPKLVAFLKNRSAKRTEKTEQKKPNKSSLTAPKSVRIQVDETQVNDADITQKKTGNEDDPDPLNPFAEFDIQKDYVNMKDIEKDKLEWMKKVPKIELNQESITPRFDFEGNLLSPDQDTPTHLGLHHHGNDPGLPGYSLEELFQMIRSNFLQHRNIGLQTLSKIIEKYHKGTYIDNLSTDLLEICLNAGLVFILRWSLDEQTEQIYSASLAALANVLFIERDQEAIEKISYSEDGFRLPSLCTYYKKREEEMTKEEQEENRDPTDAELMERDIVKALIQMRILPRLRYLLDESPLSPVAFKHCLHILQRISQHNIETAYEIYKCPGMIHILMRALLENKDGQDSIYRLFRCLFIAGKNMAHNTISKQPTLIENMTAKFTIHSFGQNDKLFEEICKLWAVLLSYDLASNAVNDLYTVLLQHLQHACANYTDCKDTTIASLVVLVKHMIVSGQHKRVDWNLVEGVFTMVQFSLQKVLTDVKKVGKITHPMYLSALICCCTQYFASKNGMVNIIEPVAYLNDVGKFWSEHINDFIYSDFMKKLFLDASAHSDFKNSPKEDEDRTVKDLVNLPTYGSRCFLSQPSLPSLSRDSPVLILQALMGMLNELTSINKQLLTKVKTFVLSPNMTAMCSNFLEYNNYKRCSELVSTRIELLTLWHSLQLYQRVVSFCGMGSTNQQCNDIYLQIGYRLVSLLQPGDEQLAVTIMRTIAFNPKILQTKLYVILLSESCSTETTQKIENQLKSGHEFLQRTGSMYEANLFPNANDLLNDEKPCDSLLTASRANKILPSDWMFFPIVQLYNESLSLEFSGKVISRASSDAFRLLQDCLQYILLLEVTRPALLADVSETLRLTRLMCVFLTEGDLYSEETVRDLLTSLLAVYSSNAFLSYLNLEEKIPGITSFYDIYKSLIEQYLSASYGDSLFANVLLFPTQLCHDVKYRRILWTEHSSILRVFPTPLNKVVLNIKSFLASESENMEMIRLYYRTFIAKRLSKSWCPLFYVIAIHHLVQFIFNAQTSDETPKDETEEILKERRSMLNGILTLQDTELRDDVIYYKFYDVHSKQSWIERFTQLPPSREKFLRDLKS</sequence>
<keyword evidence="3" id="KW-0804">Transcription</keyword>
<reference evidence="9" key="1">
    <citation type="submission" date="2021-01" db="UniProtKB">
        <authorList>
            <consortium name="EnsemblMetazoa"/>
        </authorList>
    </citation>
    <scope>IDENTIFICATION</scope>
</reference>
<feature type="region of interest" description="Disordered" evidence="5">
    <location>
        <begin position="57"/>
        <end position="77"/>
    </location>
</feature>
<evidence type="ECO:0000256" key="2">
    <source>
        <dbReference type="ARBA" id="ARBA00009953"/>
    </source>
</evidence>
<keyword evidence="4" id="KW-0539">Nucleus</keyword>
<evidence type="ECO:0000259" key="6">
    <source>
        <dbReference type="Pfam" id="PF08620"/>
    </source>
</evidence>
<dbReference type="Pfam" id="PF08620">
    <property type="entry name" value="RPAP1_C"/>
    <property type="match status" value="1"/>
</dbReference>
<dbReference type="SUPFAM" id="SSF48371">
    <property type="entry name" value="ARM repeat"/>
    <property type="match status" value="1"/>
</dbReference>
<keyword evidence="10" id="KW-1185">Reference proteome</keyword>
<dbReference type="Pfam" id="PF08621">
    <property type="entry name" value="RPAP1_N"/>
    <property type="match status" value="1"/>
</dbReference>
<evidence type="ECO:0000256" key="4">
    <source>
        <dbReference type="ARBA" id="ARBA00023242"/>
    </source>
</evidence>